<organism evidence="2 3">
    <name type="scientific">Protea cynaroides</name>
    <dbReference type="NCBI Taxonomy" id="273540"/>
    <lineage>
        <taxon>Eukaryota</taxon>
        <taxon>Viridiplantae</taxon>
        <taxon>Streptophyta</taxon>
        <taxon>Embryophyta</taxon>
        <taxon>Tracheophyta</taxon>
        <taxon>Spermatophyta</taxon>
        <taxon>Magnoliopsida</taxon>
        <taxon>Proteales</taxon>
        <taxon>Proteaceae</taxon>
        <taxon>Protea</taxon>
    </lineage>
</organism>
<dbReference type="InterPro" id="IPR036758">
    <property type="entry name" value="At5g01610-like"/>
</dbReference>
<comment type="caution">
    <text evidence="2">The sequence shown here is derived from an EMBL/GenBank/DDBJ whole genome shotgun (WGS) entry which is preliminary data.</text>
</comment>
<keyword evidence="3" id="KW-1185">Reference proteome</keyword>
<dbReference type="AlphaFoldDB" id="A0A9Q0QTT1"/>
<dbReference type="PANTHER" id="PTHR31676:SF71">
    <property type="entry name" value="EXPRESSED PROTEIN"/>
    <property type="match status" value="1"/>
</dbReference>
<dbReference type="Proteomes" id="UP001141806">
    <property type="component" value="Unassembled WGS sequence"/>
</dbReference>
<dbReference type="EMBL" id="JAMYWD010000005">
    <property type="protein sequence ID" value="KAJ4971623.1"/>
    <property type="molecule type" value="Genomic_DNA"/>
</dbReference>
<sequence length="177" mass="19654">MVTNSKLHMGSFLLSLFFASTLAISSVSASNGKTFYEILTQSGLPGGLLPDSVKDFSFSSKDGSFVVELEKSCYVQFENLVNYDQNITGTIKYGSITNLDGIKVKRFLLWRDVDEIRVDLPPSDFIYFHLGLINKKLDAGQFKTVHSCKDGLSSQGSWKDILKVPTPINEVPMLLTE</sequence>
<name>A0A9Q0QTT1_9MAGN</name>
<keyword evidence="1" id="KW-0732">Signal</keyword>
<protein>
    <submittedName>
        <fullName evidence="2">Uncharacterized protein</fullName>
    </submittedName>
</protein>
<dbReference type="SUPFAM" id="SSF141562">
    <property type="entry name" value="At5g01610-like"/>
    <property type="match status" value="1"/>
</dbReference>
<dbReference type="Gene3D" id="2.30.240.10">
    <property type="entry name" value="At5g01610-like"/>
    <property type="match status" value="1"/>
</dbReference>
<gene>
    <name evidence="2" type="ORF">NE237_004722</name>
</gene>
<dbReference type="InterPro" id="IPR007493">
    <property type="entry name" value="DUF538"/>
</dbReference>
<dbReference type="Pfam" id="PF04398">
    <property type="entry name" value="DUF538"/>
    <property type="match status" value="1"/>
</dbReference>
<evidence type="ECO:0000313" key="3">
    <source>
        <dbReference type="Proteomes" id="UP001141806"/>
    </source>
</evidence>
<evidence type="ECO:0000313" key="2">
    <source>
        <dbReference type="EMBL" id="KAJ4971623.1"/>
    </source>
</evidence>
<accession>A0A9Q0QTT1</accession>
<reference evidence="2" key="1">
    <citation type="journal article" date="2023" name="Plant J.">
        <title>The genome of the king protea, Protea cynaroides.</title>
        <authorList>
            <person name="Chang J."/>
            <person name="Duong T.A."/>
            <person name="Schoeman C."/>
            <person name="Ma X."/>
            <person name="Roodt D."/>
            <person name="Barker N."/>
            <person name="Li Z."/>
            <person name="Van de Peer Y."/>
            <person name="Mizrachi E."/>
        </authorList>
    </citation>
    <scope>NUCLEOTIDE SEQUENCE</scope>
    <source>
        <tissue evidence="2">Young leaves</tissue>
    </source>
</reference>
<feature type="signal peptide" evidence="1">
    <location>
        <begin position="1"/>
        <end position="23"/>
    </location>
</feature>
<dbReference type="OrthoDB" id="755906at2759"/>
<dbReference type="PANTHER" id="PTHR31676">
    <property type="entry name" value="T31J12.3 PROTEIN-RELATED"/>
    <property type="match status" value="1"/>
</dbReference>
<proteinExistence type="predicted"/>
<evidence type="ECO:0000256" key="1">
    <source>
        <dbReference type="SAM" id="SignalP"/>
    </source>
</evidence>
<feature type="chain" id="PRO_5040372593" evidence="1">
    <location>
        <begin position="24"/>
        <end position="177"/>
    </location>
</feature>